<evidence type="ECO:0000256" key="4">
    <source>
        <dbReference type="ARBA" id="ARBA00009592"/>
    </source>
</evidence>
<evidence type="ECO:0000256" key="7">
    <source>
        <dbReference type="ARBA" id="ARBA00022527"/>
    </source>
</evidence>
<evidence type="ECO:0000256" key="22">
    <source>
        <dbReference type="ARBA" id="ARBA00023180"/>
    </source>
</evidence>
<evidence type="ECO:0000259" key="29">
    <source>
        <dbReference type="PROSITE" id="PS50011"/>
    </source>
</evidence>
<dbReference type="SMART" id="SM01019">
    <property type="entry name" value="B3"/>
    <property type="match status" value="1"/>
</dbReference>
<dbReference type="InterPro" id="IPR017441">
    <property type="entry name" value="Protein_kinase_ATP_BS"/>
</dbReference>
<dbReference type="EMBL" id="JBAMMX010000011">
    <property type="protein sequence ID" value="KAK6931676.1"/>
    <property type="molecule type" value="Genomic_DNA"/>
</dbReference>
<dbReference type="PROSITE" id="PS50011">
    <property type="entry name" value="PROTEIN_KINASE_DOM"/>
    <property type="match status" value="1"/>
</dbReference>
<evidence type="ECO:0000256" key="13">
    <source>
        <dbReference type="ARBA" id="ARBA00022741"/>
    </source>
</evidence>
<keyword evidence="22" id="KW-0325">Glycoprotein</keyword>
<accession>A0AAN8VL12</accession>
<keyword evidence="7" id="KW-0723">Serine/threonine-protein kinase</keyword>
<feature type="domain" description="Protein kinase" evidence="29">
    <location>
        <begin position="840"/>
        <end position="1127"/>
    </location>
</feature>
<keyword evidence="16 27" id="KW-1133">Transmembrane helix</keyword>
<evidence type="ECO:0000256" key="16">
    <source>
        <dbReference type="ARBA" id="ARBA00022989"/>
    </source>
</evidence>
<dbReference type="PANTHER" id="PTHR48053">
    <property type="entry name" value="LEUCINE RICH REPEAT FAMILY PROTEIN, EXPRESSED"/>
    <property type="match status" value="1"/>
</dbReference>
<keyword evidence="15 26" id="KW-0067">ATP-binding</keyword>
<evidence type="ECO:0000256" key="21">
    <source>
        <dbReference type="ARBA" id="ARBA00023170"/>
    </source>
</evidence>
<feature type="chain" id="PRO_5042959687" description="non-specific serine/threonine protein kinase" evidence="28">
    <location>
        <begin position="30"/>
        <end position="1286"/>
    </location>
</feature>
<reference evidence="31 32" key="1">
    <citation type="submission" date="2023-12" db="EMBL/GenBank/DDBJ databases">
        <title>A high-quality genome assembly for Dillenia turbinata (Dilleniales).</title>
        <authorList>
            <person name="Chanderbali A."/>
        </authorList>
    </citation>
    <scope>NUCLEOTIDE SEQUENCE [LARGE SCALE GENOMIC DNA]</scope>
    <source>
        <strain evidence="31">LSX21</strain>
        <tissue evidence="31">Leaf</tissue>
    </source>
</reference>
<dbReference type="SUPFAM" id="SSF52047">
    <property type="entry name" value="RNI-like"/>
    <property type="match status" value="1"/>
</dbReference>
<dbReference type="FunFam" id="3.30.200.20:FF:000150">
    <property type="entry name" value="serine/threonine-protein kinase BRI1-like 2"/>
    <property type="match status" value="1"/>
</dbReference>
<evidence type="ECO:0000256" key="20">
    <source>
        <dbReference type="ARBA" id="ARBA00023163"/>
    </source>
</evidence>
<keyword evidence="20" id="KW-0804">Transcription</keyword>
<evidence type="ECO:0000256" key="27">
    <source>
        <dbReference type="SAM" id="Phobius"/>
    </source>
</evidence>
<evidence type="ECO:0000256" key="9">
    <source>
        <dbReference type="ARBA" id="ARBA00022679"/>
    </source>
</evidence>
<gene>
    <name evidence="31" type="ORF">RJ641_003469</name>
</gene>
<keyword evidence="18" id="KW-0238">DNA-binding</keyword>
<dbReference type="Pfam" id="PF00069">
    <property type="entry name" value="Pkinase"/>
    <property type="match status" value="1"/>
</dbReference>
<evidence type="ECO:0000256" key="25">
    <source>
        <dbReference type="ARBA" id="ARBA00048679"/>
    </source>
</evidence>
<comment type="subcellular location">
    <subcellularLocation>
        <location evidence="2">Cell membrane</location>
        <topology evidence="2">Single-pass type I membrane protein</topology>
    </subcellularLocation>
    <subcellularLocation>
        <location evidence="1">Nucleus</location>
    </subcellularLocation>
</comment>
<keyword evidence="12" id="KW-0677">Repeat</keyword>
<dbReference type="Gene3D" id="2.40.330.10">
    <property type="entry name" value="DNA-binding pseudobarrel domain"/>
    <property type="match status" value="1"/>
</dbReference>
<evidence type="ECO:0000256" key="14">
    <source>
        <dbReference type="ARBA" id="ARBA00022777"/>
    </source>
</evidence>
<dbReference type="Pfam" id="PF00560">
    <property type="entry name" value="LRR_1"/>
    <property type="match status" value="11"/>
</dbReference>
<dbReference type="InterPro" id="IPR003340">
    <property type="entry name" value="B3_DNA-bd"/>
</dbReference>
<dbReference type="Gene3D" id="3.80.10.10">
    <property type="entry name" value="Ribonuclease Inhibitor"/>
    <property type="match status" value="2"/>
</dbReference>
<dbReference type="FunFam" id="3.80.10.10:FF:000213">
    <property type="entry name" value="Tyrosine-sulfated glycopeptide receptor 1"/>
    <property type="match status" value="1"/>
</dbReference>
<dbReference type="InterPro" id="IPR032675">
    <property type="entry name" value="LRR_dom_sf"/>
</dbReference>
<protein>
    <recommendedName>
        <fullName evidence="5">non-specific serine/threonine protein kinase</fullName>
        <ecNumber evidence="5">2.7.11.1</ecNumber>
    </recommendedName>
</protein>
<evidence type="ECO:0000256" key="3">
    <source>
        <dbReference type="ARBA" id="ARBA00008684"/>
    </source>
</evidence>
<keyword evidence="10 27" id="KW-0812">Transmembrane</keyword>
<comment type="catalytic activity">
    <reaction evidence="24">
        <text>L-threonyl-[protein] + ATP = O-phospho-L-threonyl-[protein] + ADP + H(+)</text>
        <dbReference type="Rhea" id="RHEA:46608"/>
        <dbReference type="Rhea" id="RHEA-COMP:11060"/>
        <dbReference type="Rhea" id="RHEA-COMP:11605"/>
        <dbReference type="ChEBI" id="CHEBI:15378"/>
        <dbReference type="ChEBI" id="CHEBI:30013"/>
        <dbReference type="ChEBI" id="CHEBI:30616"/>
        <dbReference type="ChEBI" id="CHEBI:61977"/>
        <dbReference type="ChEBI" id="CHEBI:456216"/>
        <dbReference type="EC" id="2.7.11.1"/>
    </reaction>
</comment>
<organism evidence="31 32">
    <name type="scientific">Dillenia turbinata</name>
    <dbReference type="NCBI Taxonomy" id="194707"/>
    <lineage>
        <taxon>Eukaryota</taxon>
        <taxon>Viridiplantae</taxon>
        <taxon>Streptophyta</taxon>
        <taxon>Embryophyta</taxon>
        <taxon>Tracheophyta</taxon>
        <taxon>Spermatophyta</taxon>
        <taxon>Magnoliopsida</taxon>
        <taxon>eudicotyledons</taxon>
        <taxon>Gunneridae</taxon>
        <taxon>Pentapetalae</taxon>
        <taxon>Dilleniales</taxon>
        <taxon>Dilleniaceae</taxon>
        <taxon>Dillenia</taxon>
    </lineage>
</organism>
<evidence type="ECO:0000256" key="6">
    <source>
        <dbReference type="ARBA" id="ARBA00022475"/>
    </source>
</evidence>
<dbReference type="InterPro" id="IPR001611">
    <property type="entry name" value="Leu-rich_rpt"/>
</dbReference>
<dbReference type="Gene3D" id="3.30.200.20">
    <property type="entry name" value="Phosphorylase Kinase, domain 1"/>
    <property type="match status" value="1"/>
</dbReference>
<keyword evidence="21 31" id="KW-0675">Receptor</keyword>
<dbReference type="InterPro" id="IPR008271">
    <property type="entry name" value="Ser/Thr_kinase_AS"/>
</dbReference>
<feature type="signal peptide" evidence="28">
    <location>
        <begin position="1"/>
        <end position="29"/>
    </location>
</feature>
<evidence type="ECO:0000256" key="18">
    <source>
        <dbReference type="ARBA" id="ARBA00023125"/>
    </source>
</evidence>
<dbReference type="Pfam" id="PF08263">
    <property type="entry name" value="LRRNT_2"/>
    <property type="match status" value="1"/>
</dbReference>
<keyword evidence="11 28" id="KW-0732">Signal</keyword>
<dbReference type="SUPFAM" id="SSF52058">
    <property type="entry name" value="L domain-like"/>
    <property type="match status" value="1"/>
</dbReference>
<comment type="similarity">
    <text evidence="4">Belongs to the RLP family.</text>
</comment>
<dbReference type="FunFam" id="1.10.510.10:FF:000526">
    <property type="entry name" value="serine/threonine-protein kinase BRI1-like 2"/>
    <property type="match status" value="1"/>
</dbReference>
<dbReference type="GO" id="GO:0005886">
    <property type="term" value="C:plasma membrane"/>
    <property type="evidence" value="ECO:0007669"/>
    <property type="project" value="UniProtKB-SubCell"/>
</dbReference>
<dbReference type="PROSITE" id="PS00108">
    <property type="entry name" value="PROTEIN_KINASE_ST"/>
    <property type="match status" value="1"/>
</dbReference>
<dbReference type="Pfam" id="PF13516">
    <property type="entry name" value="LRR_6"/>
    <property type="match status" value="1"/>
</dbReference>
<evidence type="ECO:0000256" key="8">
    <source>
        <dbReference type="ARBA" id="ARBA00022614"/>
    </source>
</evidence>
<dbReference type="GO" id="GO:0005634">
    <property type="term" value="C:nucleus"/>
    <property type="evidence" value="ECO:0007669"/>
    <property type="project" value="UniProtKB-SubCell"/>
</dbReference>
<dbReference type="Pfam" id="PF02362">
    <property type="entry name" value="B3"/>
    <property type="match status" value="1"/>
</dbReference>
<dbReference type="FunFam" id="3.80.10.10:FF:000041">
    <property type="entry name" value="LRR receptor-like serine/threonine-protein kinase ERECTA"/>
    <property type="match status" value="2"/>
</dbReference>
<dbReference type="InterPro" id="IPR000719">
    <property type="entry name" value="Prot_kinase_dom"/>
</dbReference>
<evidence type="ECO:0000256" key="12">
    <source>
        <dbReference type="ARBA" id="ARBA00022737"/>
    </source>
</evidence>
<feature type="domain" description="TF-B3" evidence="30">
    <location>
        <begin position="1165"/>
        <end position="1261"/>
    </location>
</feature>
<evidence type="ECO:0000256" key="19">
    <source>
        <dbReference type="ARBA" id="ARBA00023136"/>
    </source>
</evidence>
<dbReference type="GO" id="GO:0004674">
    <property type="term" value="F:protein serine/threonine kinase activity"/>
    <property type="evidence" value="ECO:0007669"/>
    <property type="project" value="UniProtKB-KW"/>
</dbReference>
<keyword evidence="6" id="KW-1003">Cell membrane</keyword>
<comment type="catalytic activity">
    <reaction evidence="25">
        <text>L-seryl-[protein] + ATP = O-phospho-L-seryl-[protein] + ADP + H(+)</text>
        <dbReference type="Rhea" id="RHEA:17989"/>
        <dbReference type="Rhea" id="RHEA-COMP:9863"/>
        <dbReference type="Rhea" id="RHEA-COMP:11604"/>
        <dbReference type="ChEBI" id="CHEBI:15378"/>
        <dbReference type="ChEBI" id="CHEBI:29999"/>
        <dbReference type="ChEBI" id="CHEBI:30616"/>
        <dbReference type="ChEBI" id="CHEBI:83421"/>
        <dbReference type="ChEBI" id="CHEBI:456216"/>
        <dbReference type="EC" id="2.7.11.1"/>
    </reaction>
</comment>
<dbReference type="Gene3D" id="1.10.510.10">
    <property type="entry name" value="Transferase(Phosphotransferase) domain 1"/>
    <property type="match status" value="1"/>
</dbReference>
<evidence type="ECO:0000256" key="17">
    <source>
        <dbReference type="ARBA" id="ARBA00023015"/>
    </source>
</evidence>
<dbReference type="InterPro" id="IPR013210">
    <property type="entry name" value="LRR_N_plant-typ"/>
</dbReference>
<dbReference type="InterPro" id="IPR003591">
    <property type="entry name" value="Leu-rich_rpt_typical-subtyp"/>
</dbReference>
<sequence>MENNPLQLFFHSAVLNLLLCFIVCTSVSGTEQALFSTIKTDAEALINFKKMIQKDPNGVFSSWNLKKNPCSWHGVSCSLGRATQLDLSGSNLVGTLFFDPLSSVEMLSVLNLSRNSFYINSTSLPQLPFGLKQLDLSSSGLTGLLPENFFSKYPNLLYAGFSHNNLSGSLPENIFLNSEKLQVVDLSYNNITGSISNLRIDGLSNALLQIDLSGNHISDSIPYSLSNCTNLKSLNLSYNSFTGEIPQSFNQLKNLQMLDLSHNQITGWIPSGLGSACNSLLELRLCYNNISGSIPDSLSSCSWLQTLDLSNNNISGDFPGSILKNLASLQILLLSNNIISGSFPSSVSYCKRLRIVDFSSNRFSGIIPPDICPGDTALEELRIPDNLITGEIPSELSQCLQLRTIDFSLNYLKGSIPAEFGNLENLEQFMAWFNGLDGKIPPELGKCRNLKDLILNNNYISGEIPVDLFNCTNLEWISFTSNGLTGQIPHEFGLLSRLAVLQLANNSLSGQIPRELGNCSSLVWLDLNSNRLNGEIPPRLGRQLGAKAFGGILTGNTLVFVRNVGNSCRGVGGLLEFAGIRPERLQQVPTLKSCDFTRLYSGPVLSLFTQYQTLEYLDLSYNELRGEIPDEFGKMLALQVLELSYNQLSGEIPSTLGQLRNLGVFDASHNRLQGQIPESFSNLTFLVQIDLSYNELTGQIPSRGQLSTLPASQYVNNPGLCGVPLPECQSSSNQPAANQVTDGERQGHKPASASWANSIVLGILITIASVCIVIVWAIAFRARRKEAEDAKMLNSLQASYATTTWKIEKEKEPLSINVATFQRQLRKLKFSQLIEATNGFSAASLIGSGGFGEVFKATLKDGSCVAIKKLIRLSCQGDREFMAEMETLGKIKHRNLVPLLGYCKVGEERLLVYEFMEFGSLEEMLHGRGKMCDRRILTWEERKKIARGAAKGLCFLHHNCIPHIIHRDMKSSNVLLDHEMEARVSDFGMARLISALDTHLSVSTLAGTPGYVPPEYYQSFRCTARGDVYSFGVVLLELLTGKRPTDKEDFGDTNLVGWVKMKVREEGKGMEVIDPELLSVTKGTDEAEAEEVKEMVRYLEITMQCVEDFPSKRPTMLQVVAMLRELMPGNSNNKDDVADQSGSSKAQASKLDSIIASFGTNVSYFIHRMKIYNVKRARVLNLPIGFSRKCSLERTRPRSIVTLTNMEGDSWDIRLICRGSQVSLSQGWGNFVVDNGIEEGDTCIFRFAGPCKLQVYTIGKAEIQQCLSLDFLVLSYCEIFPLYATA</sequence>
<dbReference type="InterPro" id="IPR051716">
    <property type="entry name" value="Plant_RL_S/T_kinase"/>
</dbReference>
<dbReference type="Pfam" id="PF20141">
    <property type="entry name" value="Island"/>
    <property type="match status" value="1"/>
</dbReference>
<dbReference type="SUPFAM" id="SSF56112">
    <property type="entry name" value="Protein kinase-like (PK-like)"/>
    <property type="match status" value="1"/>
</dbReference>
<dbReference type="FunFam" id="3.80.10.10:FF:000815">
    <property type="entry name" value="serine/threonine-protein kinase BRI1-like 2"/>
    <property type="match status" value="1"/>
</dbReference>
<evidence type="ECO:0000313" key="32">
    <source>
        <dbReference type="Proteomes" id="UP001370490"/>
    </source>
</evidence>
<keyword evidence="32" id="KW-1185">Reference proteome</keyword>
<dbReference type="CDD" id="cd10017">
    <property type="entry name" value="B3_DNA"/>
    <property type="match status" value="1"/>
</dbReference>
<dbReference type="Pfam" id="PF13855">
    <property type="entry name" value="LRR_8"/>
    <property type="match status" value="1"/>
</dbReference>
<keyword evidence="14" id="KW-0418">Kinase</keyword>
<evidence type="ECO:0000256" key="10">
    <source>
        <dbReference type="ARBA" id="ARBA00022692"/>
    </source>
</evidence>
<evidence type="ECO:0000256" key="28">
    <source>
        <dbReference type="SAM" id="SignalP"/>
    </source>
</evidence>
<dbReference type="CDD" id="cd14066">
    <property type="entry name" value="STKc_IRAK"/>
    <property type="match status" value="1"/>
</dbReference>
<evidence type="ECO:0000256" key="23">
    <source>
        <dbReference type="ARBA" id="ARBA00023242"/>
    </source>
</evidence>
<evidence type="ECO:0000313" key="31">
    <source>
        <dbReference type="EMBL" id="KAK6931676.1"/>
    </source>
</evidence>
<evidence type="ECO:0000256" key="5">
    <source>
        <dbReference type="ARBA" id="ARBA00012513"/>
    </source>
</evidence>
<dbReference type="FunFam" id="3.80.10.10:FF:000095">
    <property type="entry name" value="LRR receptor-like serine/threonine-protein kinase GSO1"/>
    <property type="match status" value="1"/>
</dbReference>
<evidence type="ECO:0000256" key="2">
    <source>
        <dbReference type="ARBA" id="ARBA00004251"/>
    </source>
</evidence>
<dbReference type="Proteomes" id="UP001370490">
    <property type="component" value="Unassembled WGS sequence"/>
</dbReference>
<keyword evidence="19 27" id="KW-0472">Membrane</keyword>
<keyword evidence="17" id="KW-0805">Transcription regulation</keyword>
<evidence type="ECO:0000256" key="24">
    <source>
        <dbReference type="ARBA" id="ARBA00047899"/>
    </source>
</evidence>
<proteinExistence type="inferred from homology"/>
<dbReference type="GO" id="GO:0003677">
    <property type="term" value="F:DNA binding"/>
    <property type="evidence" value="ECO:0007669"/>
    <property type="project" value="UniProtKB-KW"/>
</dbReference>
<dbReference type="InterPro" id="IPR011009">
    <property type="entry name" value="Kinase-like_dom_sf"/>
</dbReference>
<dbReference type="SMART" id="SM00369">
    <property type="entry name" value="LRR_TYP"/>
    <property type="match status" value="6"/>
</dbReference>
<dbReference type="EC" id="2.7.11.1" evidence="5"/>
<keyword evidence="9" id="KW-0808">Transferase</keyword>
<name>A0AAN8VL12_9MAGN</name>
<dbReference type="PANTHER" id="PTHR48053:SF55">
    <property type="entry name" value="SERINE_THREONINE-PROTEIN KINASE BRI1-LIKE 2"/>
    <property type="match status" value="1"/>
</dbReference>
<dbReference type="SMART" id="SM00220">
    <property type="entry name" value="S_TKc"/>
    <property type="match status" value="1"/>
</dbReference>
<feature type="transmembrane region" description="Helical" evidence="27">
    <location>
        <begin position="755"/>
        <end position="779"/>
    </location>
</feature>
<keyword evidence="23" id="KW-0539">Nucleus</keyword>
<comment type="caution">
    <text evidence="31">The sequence shown here is derived from an EMBL/GenBank/DDBJ whole genome shotgun (WGS) entry which is preliminary data.</text>
</comment>
<dbReference type="PROSITE" id="PS50863">
    <property type="entry name" value="B3"/>
    <property type="match status" value="1"/>
</dbReference>
<feature type="binding site" evidence="26">
    <location>
        <position position="869"/>
    </location>
    <ligand>
        <name>ATP</name>
        <dbReference type="ChEBI" id="CHEBI:30616"/>
    </ligand>
</feature>
<evidence type="ECO:0000256" key="26">
    <source>
        <dbReference type="PROSITE-ProRule" id="PRU10141"/>
    </source>
</evidence>
<dbReference type="Gene3D" id="3.30.1490.310">
    <property type="match status" value="1"/>
</dbReference>
<keyword evidence="8" id="KW-0433">Leucine-rich repeat</keyword>
<evidence type="ECO:0000256" key="15">
    <source>
        <dbReference type="ARBA" id="ARBA00022840"/>
    </source>
</evidence>
<comment type="similarity">
    <text evidence="3">Belongs to the protein kinase superfamily. Ser/Thr protein kinase family.</text>
</comment>
<dbReference type="GO" id="GO:0005524">
    <property type="term" value="F:ATP binding"/>
    <property type="evidence" value="ECO:0007669"/>
    <property type="project" value="UniProtKB-UniRule"/>
</dbReference>
<evidence type="ECO:0000256" key="11">
    <source>
        <dbReference type="ARBA" id="ARBA00022729"/>
    </source>
</evidence>
<dbReference type="PROSITE" id="PS00107">
    <property type="entry name" value="PROTEIN_KINASE_ATP"/>
    <property type="match status" value="1"/>
</dbReference>
<dbReference type="InterPro" id="IPR015300">
    <property type="entry name" value="DNA-bd_pseudobarrel_sf"/>
</dbReference>
<dbReference type="InterPro" id="IPR045381">
    <property type="entry name" value="BRI1_island_dom"/>
</dbReference>
<keyword evidence="13 26" id="KW-0547">Nucleotide-binding</keyword>
<evidence type="ECO:0000256" key="1">
    <source>
        <dbReference type="ARBA" id="ARBA00004123"/>
    </source>
</evidence>
<evidence type="ECO:0000259" key="30">
    <source>
        <dbReference type="PROSITE" id="PS50863"/>
    </source>
</evidence>
<dbReference type="SUPFAM" id="SSF101936">
    <property type="entry name" value="DNA-binding pseudobarrel domain"/>
    <property type="match status" value="1"/>
</dbReference>